<dbReference type="AlphaFoldDB" id="A0A1X7V2S4"/>
<dbReference type="EnsemblMetazoa" id="Aqu2.1.34099_001">
    <property type="protein sequence ID" value="Aqu2.1.34099_001"/>
    <property type="gene ID" value="Aqu2.1.34099"/>
</dbReference>
<evidence type="ECO:0000313" key="1">
    <source>
        <dbReference type="EnsemblMetazoa" id="Aqu2.1.34099_001"/>
    </source>
</evidence>
<organism evidence="1">
    <name type="scientific">Amphimedon queenslandica</name>
    <name type="common">Sponge</name>
    <dbReference type="NCBI Taxonomy" id="400682"/>
    <lineage>
        <taxon>Eukaryota</taxon>
        <taxon>Metazoa</taxon>
        <taxon>Porifera</taxon>
        <taxon>Demospongiae</taxon>
        <taxon>Heteroscleromorpha</taxon>
        <taxon>Haplosclerida</taxon>
        <taxon>Niphatidae</taxon>
        <taxon>Amphimedon</taxon>
    </lineage>
</organism>
<protein>
    <submittedName>
        <fullName evidence="1">Uncharacterized protein</fullName>
    </submittedName>
</protein>
<reference evidence="1" key="1">
    <citation type="submission" date="2017-05" db="UniProtKB">
        <authorList>
            <consortium name="EnsemblMetazoa"/>
        </authorList>
    </citation>
    <scope>IDENTIFICATION</scope>
</reference>
<sequence>MLFYMLVLQNPIGKPLDSKVAAKYLVRHIELWKTLAFHLFMDECRTIQSRLPSLVSQQSQDKVHCMFSNPMMKVLDKCPGIRPIGIGKTPRRLICKAVPLYFREDINFVG</sequence>
<dbReference type="InParanoid" id="A0A1X7V2S4"/>
<proteinExistence type="predicted"/>
<name>A0A1X7V2S4_AMPQE</name>
<accession>A0A1X7V2S4</accession>